<dbReference type="EMBL" id="JYDR01000294">
    <property type="protein sequence ID" value="KRY64729.1"/>
    <property type="molecule type" value="Genomic_DNA"/>
</dbReference>
<dbReference type="Proteomes" id="UP000054805">
    <property type="component" value="Unassembled WGS sequence"/>
</dbReference>
<dbReference type="EMBL" id="JYDV01000096">
    <property type="protein sequence ID" value="KRZ34865.1"/>
    <property type="molecule type" value="Genomic_DNA"/>
</dbReference>
<evidence type="ECO:0000313" key="2">
    <source>
        <dbReference type="EMBL" id="KRY64729.1"/>
    </source>
</evidence>
<evidence type="ECO:0000313" key="8">
    <source>
        <dbReference type="Proteomes" id="UP000054826"/>
    </source>
</evidence>
<evidence type="ECO:0000313" key="6">
    <source>
        <dbReference type="Proteomes" id="UP000054632"/>
    </source>
</evidence>
<evidence type="ECO:0000313" key="1">
    <source>
        <dbReference type="EMBL" id="KRY64726.1"/>
    </source>
</evidence>
<dbReference type="AlphaFoldDB" id="A0A0V1JIP8"/>
<evidence type="ECO:0000313" key="5">
    <source>
        <dbReference type="EMBL" id="KRZ34865.1"/>
    </source>
</evidence>
<dbReference type="Proteomes" id="UP000054632">
    <property type="component" value="Unassembled WGS sequence"/>
</dbReference>
<evidence type="ECO:0000313" key="4">
    <source>
        <dbReference type="EMBL" id="KRZ22097.1"/>
    </source>
</evidence>
<keyword evidence="7" id="KW-1185">Reference proteome</keyword>
<dbReference type="Proteomes" id="UP000054826">
    <property type="component" value="Unassembled WGS sequence"/>
</dbReference>
<evidence type="ECO:0000313" key="3">
    <source>
        <dbReference type="EMBL" id="KRY64910.1"/>
    </source>
</evidence>
<evidence type="ECO:0000313" key="7">
    <source>
        <dbReference type="Proteomes" id="UP000054805"/>
    </source>
</evidence>
<dbReference type="EMBL" id="JYDR01000295">
    <property type="protein sequence ID" value="KRY64726.1"/>
    <property type="molecule type" value="Genomic_DNA"/>
</dbReference>
<protein>
    <submittedName>
        <fullName evidence="5">Uncharacterized protein</fullName>
    </submittedName>
</protein>
<organism evidence="5 8">
    <name type="scientific">Trichinella pseudospiralis</name>
    <name type="common">Parasitic roundworm</name>
    <dbReference type="NCBI Taxonomy" id="6337"/>
    <lineage>
        <taxon>Eukaryota</taxon>
        <taxon>Metazoa</taxon>
        <taxon>Ecdysozoa</taxon>
        <taxon>Nematoda</taxon>
        <taxon>Enoplea</taxon>
        <taxon>Dorylaimia</taxon>
        <taxon>Trichinellida</taxon>
        <taxon>Trichinellidae</taxon>
        <taxon>Trichinella</taxon>
    </lineage>
</organism>
<sequence>MEFQIGNNDILLVYTTAVAKVVDIEPLGRWDYPRQGCAIFWLLEAAFSIFNAITAASNLYDSPYCDTISTRRAKSGFSLETISRIPASRLSFDSQVHLHGRRLRTPDLRGRQRLRGRMGVDELRDQI</sequence>
<dbReference type="EMBL" id="JYDR01000253">
    <property type="protein sequence ID" value="KRY64910.1"/>
    <property type="molecule type" value="Genomic_DNA"/>
</dbReference>
<accession>A0A0V1JIP8</accession>
<reference evidence="6 7" key="1">
    <citation type="submission" date="2015-01" db="EMBL/GenBank/DDBJ databases">
        <title>Evolution of Trichinella species and genotypes.</title>
        <authorList>
            <person name="Korhonen P.K."/>
            <person name="Edoardo P."/>
            <person name="Giuseppe L.R."/>
            <person name="Gasser R.B."/>
        </authorList>
    </citation>
    <scope>NUCLEOTIDE SEQUENCE [LARGE SCALE GENOMIC DNA]</scope>
    <source>
        <strain evidence="1">ISS13</strain>
        <strain evidence="5">ISS176</strain>
        <strain evidence="4">ISS588</strain>
    </source>
</reference>
<gene>
    <name evidence="1" type="ORF">T4A_1927</name>
    <name evidence="2" type="ORF">T4A_492</name>
    <name evidence="3" type="ORF">T4A_5856</name>
    <name evidence="4" type="ORF">T4B_11370</name>
    <name evidence="5" type="ORF">T4C_12415</name>
</gene>
<name>A0A0V1JIP8_TRIPS</name>
<proteinExistence type="predicted"/>
<comment type="caution">
    <text evidence="5">The sequence shown here is derived from an EMBL/GenBank/DDBJ whole genome shotgun (WGS) entry which is preliminary data.</text>
</comment>
<dbReference type="EMBL" id="JYDS01000183">
    <property type="protein sequence ID" value="KRZ22097.1"/>
    <property type="molecule type" value="Genomic_DNA"/>
</dbReference>